<dbReference type="eggNOG" id="ENOG502S1RH">
    <property type="taxonomic scope" value="Eukaryota"/>
</dbReference>
<gene>
    <name evidence="3" type="ORF">NECHADRAFT_87084</name>
</gene>
<evidence type="ECO:0000259" key="2">
    <source>
        <dbReference type="Pfam" id="PF09347"/>
    </source>
</evidence>
<dbReference type="RefSeq" id="XP_003041944.1">
    <property type="nucleotide sequence ID" value="XM_003041898.1"/>
</dbReference>
<dbReference type="InterPro" id="IPR018959">
    <property type="entry name" value="DUF1989"/>
</dbReference>
<dbReference type="PANTHER" id="PTHR31527:SF0">
    <property type="entry name" value="RE64534P"/>
    <property type="match status" value="1"/>
</dbReference>
<organism evidence="3 4">
    <name type="scientific">Fusarium vanettenii (strain ATCC MYA-4622 / CBS 123669 / FGSC 9596 / NRRL 45880 / 77-13-4)</name>
    <name type="common">Fusarium solani subsp. pisi</name>
    <dbReference type="NCBI Taxonomy" id="660122"/>
    <lineage>
        <taxon>Eukaryota</taxon>
        <taxon>Fungi</taxon>
        <taxon>Dikarya</taxon>
        <taxon>Ascomycota</taxon>
        <taxon>Pezizomycotina</taxon>
        <taxon>Sordariomycetes</taxon>
        <taxon>Hypocreomycetidae</taxon>
        <taxon>Hypocreales</taxon>
        <taxon>Nectriaceae</taxon>
        <taxon>Fusarium</taxon>
        <taxon>Fusarium solani species complex</taxon>
        <taxon>Fusarium vanettenii</taxon>
    </lineage>
</organism>
<proteinExistence type="predicted"/>
<protein>
    <recommendedName>
        <fullName evidence="2">DUF1989 domain-containing protein</fullName>
    </recommendedName>
</protein>
<dbReference type="PANTHER" id="PTHR31527">
    <property type="entry name" value="RE64534P"/>
    <property type="match status" value="1"/>
</dbReference>
<dbReference type="VEuPathDB" id="FungiDB:NECHADRAFT_87084"/>
<keyword evidence="4" id="KW-1185">Reference proteome</keyword>
<dbReference type="GeneID" id="9674251"/>
<name>C7ZIB4_FUSV7</name>
<feature type="region of interest" description="Disordered" evidence="1">
    <location>
        <begin position="150"/>
        <end position="174"/>
    </location>
</feature>
<dbReference type="KEGG" id="nhe:NECHADRAFT_87084"/>
<dbReference type="EMBL" id="GG698930">
    <property type="protein sequence ID" value="EEU36231.1"/>
    <property type="molecule type" value="Genomic_DNA"/>
</dbReference>
<feature type="domain" description="DUF1989" evidence="2">
    <location>
        <begin position="17"/>
        <end position="52"/>
    </location>
</feature>
<accession>C7ZIB4</accession>
<dbReference type="AlphaFoldDB" id="C7ZIB4"/>
<dbReference type="HOGENOM" id="CLU_731762_0_0_1"/>
<reference evidence="3 4" key="1">
    <citation type="journal article" date="2009" name="PLoS Genet.">
        <title>The genome of Nectria haematococca: contribution of supernumerary chromosomes to gene expansion.</title>
        <authorList>
            <person name="Coleman J.J."/>
            <person name="Rounsley S.D."/>
            <person name="Rodriguez-Carres M."/>
            <person name="Kuo A."/>
            <person name="Wasmann C.C."/>
            <person name="Grimwood J."/>
            <person name="Schmutz J."/>
            <person name="Taga M."/>
            <person name="White G.J."/>
            <person name="Zhou S."/>
            <person name="Schwartz D.C."/>
            <person name="Freitag M."/>
            <person name="Ma L.J."/>
            <person name="Danchin E.G."/>
            <person name="Henrissat B."/>
            <person name="Coutinho P.M."/>
            <person name="Nelson D.R."/>
            <person name="Straney D."/>
            <person name="Napoli C.A."/>
            <person name="Barker B.M."/>
            <person name="Gribskov M."/>
            <person name="Rep M."/>
            <person name="Kroken S."/>
            <person name="Molnar I."/>
            <person name="Rensing C."/>
            <person name="Kennell J.C."/>
            <person name="Zamora J."/>
            <person name="Farman M.L."/>
            <person name="Selker E.U."/>
            <person name="Salamov A."/>
            <person name="Shapiro H."/>
            <person name="Pangilinan J."/>
            <person name="Lindquist E."/>
            <person name="Lamers C."/>
            <person name="Grigoriev I.V."/>
            <person name="Geiser D.M."/>
            <person name="Covert S.F."/>
            <person name="Temporini E."/>
            <person name="Vanetten H.D."/>
        </authorList>
    </citation>
    <scope>NUCLEOTIDE SEQUENCE [LARGE SCALE GENOMIC DNA]</scope>
    <source>
        <strain evidence="4">ATCC MYA-4622 / CBS 123669 / FGSC 9596 / NRRL 45880 / 77-13-4</strain>
    </source>
</reference>
<evidence type="ECO:0000256" key="1">
    <source>
        <dbReference type="SAM" id="MobiDB-lite"/>
    </source>
</evidence>
<dbReference type="Pfam" id="PF09347">
    <property type="entry name" value="DUF1989"/>
    <property type="match status" value="1"/>
</dbReference>
<sequence length="378" mass="41209">MASSVVNALTGAAKTRIVPARRGFAFAVKAGCRFRIIDVHGEQVVDMMAWRAPYSSDTSCEHFLHLIQDDPQAKFEWYQVHDPFNTFQNTPYYTMKGWMDSSKAGDFIKFEALMDSVVAVSCCTYEEGGFNGGKSTDVAVSWQDRPSALSGSCCRRPAKPQPLSPSGTYGSTPPHITASDNSGRICIHVAFSESTFTWRNRLYLTFSGLGRLCGNITSSIDASIPGQTEKPEAFINGHPEPSVFYSAFVQSLVEDPLSGLLATITQSKSTLLEKASLNSYMCCPAGILQLLATAARLFNEAADDETAGDVMKAGLDLFNTALSFDINSWAVNTSCVPIERHPMNIQRRKHAGAAHQLSVCLYILHAIPSIHGMIPCNL</sequence>
<evidence type="ECO:0000313" key="4">
    <source>
        <dbReference type="Proteomes" id="UP000005206"/>
    </source>
</evidence>
<evidence type="ECO:0000313" key="3">
    <source>
        <dbReference type="EMBL" id="EEU36231.1"/>
    </source>
</evidence>
<dbReference type="OrthoDB" id="504708at2759"/>
<dbReference type="Proteomes" id="UP000005206">
    <property type="component" value="Chromosome 12"/>
</dbReference>
<dbReference type="InParanoid" id="C7ZIB4"/>